<name>A0ABC8UNH2_9AQUA</name>
<evidence type="ECO:0000313" key="2">
    <source>
        <dbReference type="EMBL" id="CAK9182389.1"/>
    </source>
</evidence>
<feature type="compositionally biased region" description="Polar residues" evidence="1">
    <location>
        <begin position="34"/>
        <end position="43"/>
    </location>
</feature>
<feature type="compositionally biased region" description="Polar residues" evidence="1">
    <location>
        <begin position="11"/>
        <end position="25"/>
    </location>
</feature>
<protein>
    <submittedName>
        <fullName evidence="2">Uncharacterized protein</fullName>
    </submittedName>
</protein>
<organism evidence="2 3">
    <name type="scientific">Ilex paraguariensis</name>
    <name type="common">yerba mate</name>
    <dbReference type="NCBI Taxonomy" id="185542"/>
    <lineage>
        <taxon>Eukaryota</taxon>
        <taxon>Viridiplantae</taxon>
        <taxon>Streptophyta</taxon>
        <taxon>Embryophyta</taxon>
        <taxon>Tracheophyta</taxon>
        <taxon>Spermatophyta</taxon>
        <taxon>Magnoliopsida</taxon>
        <taxon>eudicotyledons</taxon>
        <taxon>Gunneridae</taxon>
        <taxon>Pentapetalae</taxon>
        <taxon>asterids</taxon>
        <taxon>campanulids</taxon>
        <taxon>Aquifoliales</taxon>
        <taxon>Aquifoliaceae</taxon>
        <taxon>Ilex</taxon>
    </lineage>
</organism>
<feature type="non-terminal residue" evidence="2">
    <location>
        <position position="1"/>
    </location>
</feature>
<dbReference type="EMBL" id="CAUOFW020008328">
    <property type="protein sequence ID" value="CAK9182389.1"/>
    <property type="molecule type" value="Genomic_DNA"/>
</dbReference>
<evidence type="ECO:0000256" key="1">
    <source>
        <dbReference type="SAM" id="MobiDB-lite"/>
    </source>
</evidence>
<dbReference type="Proteomes" id="UP001642360">
    <property type="component" value="Unassembled WGS sequence"/>
</dbReference>
<comment type="caution">
    <text evidence="2">The sequence shown here is derived from an EMBL/GenBank/DDBJ whole genome shotgun (WGS) entry which is preliminary data.</text>
</comment>
<feature type="region of interest" description="Disordered" evidence="1">
    <location>
        <begin position="1"/>
        <end position="50"/>
    </location>
</feature>
<gene>
    <name evidence="2" type="ORF">ILEXP_LOCUS52532</name>
</gene>
<reference evidence="2 3" key="1">
    <citation type="submission" date="2024-02" db="EMBL/GenBank/DDBJ databases">
        <authorList>
            <person name="Vignale AGUSTIN F."/>
            <person name="Sosa J E."/>
            <person name="Modenutti C."/>
        </authorList>
    </citation>
    <scope>NUCLEOTIDE SEQUENCE [LARGE SCALE GENOMIC DNA]</scope>
</reference>
<proteinExistence type="predicted"/>
<evidence type="ECO:0000313" key="3">
    <source>
        <dbReference type="Proteomes" id="UP001642360"/>
    </source>
</evidence>
<dbReference type="AlphaFoldDB" id="A0ABC8UNH2"/>
<keyword evidence="3" id="KW-1185">Reference proteome</keyword>
<accession>A0ABC8UNH2</accession>
<sequence length="119" mass="12495">PPTAHNITDILPSSTNPIANPTVSDDPTPGLNLPSDTPPNAHTYTGGVIHHPTASDLHHVDSAAISDVALVAPTSACIESHRHKGKEVLVSPLTLAQSLDMRPANLSPNLNVAEPRHYV</sequence>